<evidence type="ECO:0000256" key="2">
    <source>
        <dbReference type="ARBA" id="ARBA00012962"/>
    </source>
</evidence>
<dbReference type="GO" id="GO:0009073">
    <property type="term" value="P:aromatic amino acid family biosynthetic process"/>
    <property type="evidence" value="ECO:0007669"/>
    <property type="project" value="UniProtKB-KW"/>
</dbReference>
<organism evidence="12 13">
    <name type="scientific">Liquorilactobacillus sucicola DSM 21376 = JCM 15457</name>
    <dbReference type="NCBI Taxonomy" id="1423806"/>
    <lineage>
        <taxon>Bacteria</taxon>
        <taxon>Bacillati</taxon>
        <taxon>Bacillota</taxon>
        <taxon>Bacilli</taxon>
        <taxon>Lactobacillales</taxon>
        <taxon>Lactobacillaceae</taxon>
        <taxon>Liquorilactobacillus</taxon>
    </lineage>
</organism>
<evidence type="ECO:0000256" key="5">
    <source>
        <dbReference type="ARBA" id="ARBA00023002"/>
    </source>
</evidence>
<dbReference type="GO" id="GO:0008652">
    <property type="term" value="P:amino acid biosynthetic process"/>
    <property type="evidence" value="ECO:0007669"/>
    <property type="project" value="UniProtKB-KW"/>
</dbReference>
<dbReference type="SUPFAM" id="SSF53223">
    <property type="entry name" value="Aminoacid dehydrogenase-like, N-terminal domain"/>
    <property type="match status" value="1"/>
</dbReference>
<comment type="catalytic activity">
    <reaction evidence="7 8">
        <text>shikimate + NADP(+) = 3-dehydroshikimate + NADPH + H(+)</text>
        <dbReference type="Rhea" id="RHEA:17737"/>
        <dbReference type="ChEBI" id="CHEBI:15378"/>
        <dbReference type="ChEBI" id="CHEBI:16630"/>
        <dbReference type="ChEBI" id="CHEBI:36208"/>
        <dbReference type="ChEBI" id="CHEBI:57783"/>
        <dbReference type="ChEBI" id="CHEBI:58349"/>
        <dbReference type="EC" id="1.1.1.25"/>
    </reaction>
</comment>
<comment type="subunit">
    <text evidence="8">Homodimer.</text>
</comment>
<dbReference type="InterPro" id="IPR013708">
    <property type="entry name" value="Shikimate_DH-bd_N"/>
</dbReference>
<dbReference type="PANTHER" id="PTHR21089">
    <property type="entry name" value="SHIKIMATE DEHYDROGENASE"/>
    <property type="match status" value="1"/>
</dbReference>
<feature type="domain" description="Quinate/shikimate 5-dehydrogenase/glutamyl-tRNA reductase" evidence="9">
    <location>
        <begin position="121"/>
        <end position="206"/>
    </location>
</feature>
<dbReference type="GO" id="GO:0004764">
    <property type="term" value="F:shikimate 3-dehydrogenase (NADP+) activity"/>
    <property type="evidence" value="ECO:0007669"/>
    <property type="project" value="UniProtKB-UniRule"/>
</dbReference>
<keyword evidence="6 8" id="KW-0057">Aromatic amino acid biosynthesis</keyword>
<feature type="binding site" evidence="8">
    <location>
        <position position="262"/>
    </location>
    <ligand>
        <name>shikimate</name>
        <dbReference type="ChEBI" id="CHEBI:36208"/>
    </ligand>
</feature>
<keyword evidence="5 8" id="KW-0560">Oxidoreductase</keyword>
<dbReference type="AlphaFoldDB" id="A0A023CXC2"/>
<keyword evidence="3 8" id="KW-0028">Amino-acid biosynthesis</keyword>
<dbReference type="GO" id="GO:0009423">
    <property type="term" value="P:chorismate biosynthetic process"/>
    <property type="evidence" value="ECO:0007669"/>
    <property type="project" value="UniProtKB-UniRule"/>
</dbReference>
<evidence type="ECO:0000313" key="12">
    <source>
        <dbReference type="EMBL" id="KRN06994.1"/>
    </source>
</evidence>
<dbReference type="GO" id="GO:0050661">
    <property type="term" value="F:NADP binding"/>
    <property type="evidence" value="ECO:0007669"/>
    <property type="project" value="InterPro"/>
</dbReference>
<comment type="caution">
    <text evidence="12">The sequence shown here is derived from an EMBL/GenBank/DDBJ whole genome shotgun (WGS) entry which is preliminary data.</text>
</comment>
<dbReference type="STRING" id="1423806.FD15_GL000557"/>
<protein>
    <recommendedName>
        <fullName evidence="2 8">Shikimate dehydrogenase (NADP(+))</fullName>
        <shortName evidence="8">SDH</shortName>
        <ecNumber evidence="2 8">1.1.1.25</ecNumber>
    </recommendedName>
</protein>
<evidence type="ECO:0000256" key="7">
    <source>
        <dbReference type="ARBA" id="ARBA00049442"/>
    </source>
</evidence>
<gene>
    <name evidence="8" type="primary">aroE</name>
    <name evidence="12" type="ORF">FD15_GL000557</name>
</gene>
<dbReference type="NCBIfam" id="TIGR00507">
    <property type="entry name" value="aroE"/>
    <property type="match status" value="1"/>
</dbReference>
<keyword evidence="13" id="KW-1185">Reference proteome</keyword>
<dbReference type="InterPro" id="IPR036291">
    <property type="entry name" value="NAD(P)-bd_dom_sf"/>
</dbReference>
<feature type="active site" description="Proton acceptor" evidence="8">
    <location>
        <position position="71"/>
    </location>
</feature>
<dbReference type="InterPro" id="IPR022893">
    <property type="entry name" value="Shikimate_DH_fam"/>
</dbReference>
<feature type="domain" description="Shikimate dehydrogenase substrate binding N-terminal" evidence="10">
    <location>
        <begin position="13"/>
        <end position="94"/>
    </location>
</feature>
<dbReference type="RefSeq" id="WP_034988509.1">
    <property type="nucleotide sequence ID" value="NZ_AYZF01000008.1"/>
</dbReference>
<keyword evidence="4 8" id="KW-0521">NADP</keyword>
<comment type="similarity">
    <text evidence="8">Belongs to the shikimate dehydrogenase family.</text>
</comment>
<feature type="binding site" evidence="8">
    <location>
        <position position="255"/>
    </location>
    <ligand>
        <name>NADP(+)</name>
        <dbReference type="ChEBI" id="CHEBI:58349"/>
    </ligand>
</feature>
<comment type="caution">
    <text evidence="8">Lacks conserved residue(s) required for the propagation of feature annotation.</text>
</comment>
<name>A0A023CXC2_9LACO</name>
<feature type="domain" description="SDH C-terminal" evidence="11">
    <location>
        <begin position="255"/>
        <end position="284"/>
    </location>
</feature>
<dbReference type="SUPFAM" id="SSF51735">
    <property type="entry name" value="NAD(P)-binding Rossmann-fold domains"/>
    <property type="match status" value="1"/>
</dbReference>
<feature type="binding site" evidence="8">
    <location>
        <begin position="20"/>
        <end position="22"/>
    </location>
    <ligand>
        <name>shikimate</name>
        <dbReference type="ChEBI" id="CHEBI:36208"/>
    </ligand>
</feature>
<dbReference type="Pfam" id="PF08501">
    <property type="entry name" value="Shikimate_dh_N"/>
    <property type="match status" value="1"/>
</dbReference>
<dbReference type="EC" id="1.1.1.25" evidence="2 8"/>
<evidence type="ECO:0000256" key="6">
    <source>
        <dbReference type="ARBA" id="ARBA00023141"/>
    </source>
</evidence>
<evidence type="ECO:0000256" key="4">
    <source>
        <dbReference type="ARBA" id="ARBA00022857"/>
    </source>
</evidence>
<dbReference type="InterPro" id="IPR011342">
    <property type="entry name" value="Shikimate_DH"/>
</dbReference>
<evidence type="ECO:0000256" key="8">
    <source>
        <dbReference type="HAMAP-Rule" id="MF_00222"/>
    </source>
</evidence>
<comment type="function">
    <text evidence="8">Involved in the biosynthesis of the chorismate, which leads to the biosynthesis of aromatic amino acids. Catalyzes the reversible NADPH linked reduction of 3-dehydroshikimate (DHSA) to yield shikimate (SA).</text>
</comment>
<proteinExistence type="inferred from homology"/>
<dbReference type="InterPro" id="IPR006151">
    <property type="entry name" value="Shikm_DH/Glu-tRNA_Rdtase"/>
</dbReference>
<dbReference type="HAMAP" id="MF_00222">
    <property type="entry name" value="Shikimate_DH_AroE"/>
    <property type="match status" value="1"/>
</dbReference>
<feature type="binding site" evidence="8">
    <location>
        <begin position="131"/>
        <end position="135"/>
    </location>
    <ligand>
        <name>NADP(+)</name>
        <dbReference type="ChEBI" id="CHEBI:58349"/>
    </ligand>
</feature>
<reference evidence="12 13" key="1">
    <citation type="journal article" date="2015" name="Genome Announc.">
        <title>Expanding the biotechnology potential of lactobacilli through comparative genomics of 213 strains and associated genera.</title>
        <authorList>
            <person name="Sun Z."/>
            <person name="Harris H.M."/>
            <person name="McCann A."/>
            <person name="Guo C."/>
            <person name="Argimon S."/>
            <person name="Zhang W."/>
            <person name="Yang X."/>
            <person name="Jeffery I.B."/>
            <person name="Cooney J.C."/>
            <person name="Kagawa T.F."/>
            <person name="Liu W."/>
            <person name="Song Y."/>
            <person name="Salvetti E."/>
            <person name="Wrobel A."/>
            <person name="Rasinkangas P."/>
            <person name="Parkhill J."/>
            <person name="Rea M.C."/>
            <person name="O'Sullivan O."/>
            <person name="Ritari J."/>
            <person name="Douillard F.P."/>
            <person name="Paul Ross R."/>
            <person name="Yang R."/>
            <person name="Briner A.E."/>
            <person name="Felis G.E."/>
            <person name="de Vos W.M."/>
            <person name="Barrangou R."/>
            <person name="Klaenhammer T.R."/>
            <person name="Caufield P.W."/>
            <person name="Cui Y."/>
            <person name="Zhang H."/>
            <person name="O'Toole P.W."/>
        </authorList>
    </citation>
    <scope>NUCLEOTIDE SEQUENCE [LARGE SCALE GENOMIC DNA]</scope>
    <source>
        <strain evidence="12 13">DSM 21376</strain>
    </source>
</reference>
<feature type="binding site" evidence="8">
    <location>
        <position position="107"/>
    </location>
    <ligand>
        <name>shikimate</name>
        <dbReference type="ChEBI" id="CHEBI:36208"/>
    </ligand>
</feature>
<dbReference type="EMBL" id="AYZF01000008">
    <property type="protein sequence ID" value="KRN06994.1"/>
    <property type="molecule type" value="Genomic_DNA"/>
</dbReference>
<dbReference type="Gene3D" id="3.40.50.10860">
    <property type="entry name" value="Leucine Dehydrogenase, chain A, domain 1"/>
    <property type="match status" value="1"/>
</dbReference>
<dbReference type="Proteomes" id="UP000050961">
    <property type="component" value="Unassembled WGS sequence"/>
</dbReference>
<evidence type="ECO:0000256" key="3">
    <source>
        <dbReference type="ARBA" id="ARBA00022605"/>
    </source>
</evidence>
<dbReference type="OrthoDB" id="9792692at2"/>
<feature type="binding site" evidence="8">
    <location>
        <position position="92"/>
    </location>
    <ligand>
        <name>shikimate</name>
        <dbReference type="ChEBI" id="CHEBI:36208"/>
    </ligand>
</feature>
<comment type="pathway">
    <text evidence="1 8">Metabolic intermediate biosynthesis; chorismate biosynthesis; chorismate from D-erythrose 4-phosphate and phosphoenolpyruvate: step 4/7.</text>
</comment>
<sequence length="285" mass="31678">MEIDGHTELYGFIAYPAKHSHSPAMYNCSFRYYDMNACYLAFEVAPDKLSDAVLGIKSLGIRGINLSMPFKKEIIPFLDGITPEAQLVKAVNTVKNENGRLIGETTDGAGLFEDLQAHGWNLKGKKVTILGAGGAGRSIIAAASKYGVSKVNIFKRPNATYTRLQEWVAAVAAKSKTEFNVYPYSDSKRMRAVLKQSDILINATNVGMTEQKLPFEEDMLESLSARQLVYDIIYQPAETVLLKRAKEHGCQVCNGFGMLLWQGALAFEFWTGKKMPVEEVKKILY</sequence>
<accession>A0A023CXC2</accession>
<evidence type="ECO:0000259" key="9">
    <source>
        <dbReference type="Pfam" id="PF01488"/>
    </source>
</evidence>
<dbReference type="eggNOG" id="COG0169">
    <property type="taxonomic scope" value="Bacteria"/>
</dbReference>
<dbReference type="UniPathway" id="UPA00053">
    <property type="reaction ID" value="UER00087"/>
</dbReference>
<dbReference type="PATRIC" id="fig|1423806.3.peg.567"/>
<dbReference type="Pfam" id="PF01488">
    <property type="entry name" value="Shikimate_DH"/>
    <property type="match status" value="1"/>
</dbReference>
<dbReference type="Pfam" id="PF18317">
    <property type="entry name" value="SDH_C"/>
    <property type="match status" value="1"/>
</dbReference>
<evidence type="ECO:0000259" key="10">
    <source>
        <dbReference type="Pfam" id="PF08501"/>
    </source>
</evidence>
<evidence type="ECO:0000313" key="13">
    <source>
        <dbReference type="Proteomes" id="UP000050961"/>
    </source>
</evidence>
<dbReference type="Gene3D" id="3.40.50.720">
    <property type="entry name" value="NAD(P)-binding Rossmann-like Domain"/>
    <property type="match status" value="1"/>
</dbReference>
<dbReference type="InterPro" id="IPR046346">
    <property type="entry name" value="Aminoacid_DH-like_N_sf"/>
</dbReference>
<dbReference type="CDD" id="cd01065">
    <property type="entry name" value="NAD_bind_Shikimate_DH"/>
    <property type="match status" value="1"/>
</dbReference>
<evidence type="ECO:0000259" key="11">
    <source>
        <dbReference type="Pfam" id="PF18317"/>
    </source>
</evidence>
<feature type="binding site" evidence="8">
    <location>
        <position position="232"/>
    </location>
    <ligand>
        <name>NADP(+)</name>
        <dbReference type="ChEBI" id="CHEBI:58349"/>
    </ligand>
</feature>
<feature type="binding site" evidence="8">
    <location>
        <position position="67"/>
    </location>
    <ligand>
        <name>shikimate</name>
        <dbReference type="ChEBI" id="CHEBI:36208"/>
    </ligand>
</feature>
<evidence type="ECO:0000256" key="1">
    <source>
        <dbReference type="ARBA" id="ARBA00004871"/>
    </source>
</evidence>
<dbReference type="PANTHER" id="PTHR21089:SF1">
    <property type="entry name" value="BIFUNCTIONAL 3-DEHYDROQUINATE DEHYDRATASE_SHIKIMATE DEHYDROGENASE, CHLOROPLASTIC"/>
    <property type="match status" value="1"/>
</dbReference>
<dbReference type="GO" id="GO:0019632">
    <property type="term" value="P:shikimate metabolic process"/>
    <property type="evidence" value="ECO:0007669"/>
    <property type="project" value="InterPro"/>
</dbReference>
<feature type="binding site" evidence="8">
    <location>
        <position position="234"/>
    </location>
    <ligand>
        <name>shikimate</name>
        <dbReference type="ChEBI" id="CHEBI:36208"/>
    </ligand>
</feature>
<dbReference type="InterPro" id="IPR041121">
    <property type="entry name" value="SDH_C"/>
</dbReference>